<dbReference type="Proteomes" id="UP000275408">
    <property type="component" value="Unassembled WGS sequence"/>
</dbReference>
<sequence>MFYKRGSDASRSEQTRQILPPQRSLSQCRQEKSEGSATCTFCKQGDPSASCGVDTDIEASFNRLRNLLKLEDHFFICLHCNNLAKNCSQVKACRICSGRHHISICEKANSSRVISENADQGGKRSYIPERAKEKLGLFPKREEKLLIKTFGQENEDLKSVKECRILCQRIESKFRCSDDCSYRPSYLISYQEKWLNGDNNRLCYNDPL</sequence>
<reference evidence="2 3" key="1">
    <citation type="journal article" date="2018" name="Sci. Rep.">
        <title>Comparative analysis of the Pocillopora damicornis genome highlights role of immune system in coral evolution.</title>
        <authorList>
            <person name="Cunning R."/>
            <person name="Bay R.A."/>
            <person name="Gillette P."/>
            <person name="Baker A.C."/>
            <person name="Traylor-Knowles N."/>
        </authorList>
    </citation>
    <scope>NUCLEOTIDE SEQUENCE [LARGE SCALE GENOMIC DNA]</scope>
    <source>
        <strain evidence="2">RSMAS</strain>
        <tissue evidence="2">Whole animal</tissue>
    </source>
</reference>
<name>A0A3M6UXK8_POCDA</name>
<dbReference type="EMBL" id="RCHS01000548">
    <property type="protein sequence ID" value="RMX58058.1"/>
    <property type="molecule type" value="Genomic_DNA"/>
</dbReference>
<gene>
    <name evidence="2" type="ORF">pdam_00013437</name>
</gene>
<comment type="caution">
    <text evidence="2">The sequence shown here is derived from an EMBL/GenBank/DDBJ whole genome shotgun (WGS) entry which is preliminary data.</text>
</comment>
<proteinExistence type="predicted"/>
<evidence type="ECO:0000313" key="3">
    <source>
        <dbReference type="Proteomes" id="UP000275408"/>
    </source>
</evidence>
<keyword evidence="3" id="KW-1185">Reference proteome</keyword>
<evidence type="ECO:0000256" key="1">
    <source>
        <dbReference type="SAM" id="MobiDB-lite"/>
    </source>
</evidence>
<evidence type="ECO:0000313" key="2">
    <source>
        <dbReference type="EMBL" id="RMX58058.1"/>
    </source>
</evidence>
<feature type="region of interest" description="Disordered" evidence="1">
    <location>
        <begin position="1"/>
        <end position="26"/>
    </location>
</feature>
<protein>
    <submittedName>
        <fullName evidence="2">Uncharacterized protein</fullName>
    </submittedName>
</protein>
<feature type="compositionally biased region" description="Basic and acidic residues" evidence="1">
    <location>
        <begin position="1"/>
        <end position="14"/>
    </location>
</feature>
<organism evidence="2 3">
    <name type="scientific">Pocillopora damicornis</name>
    <name type="common">Cauliflower coral</name>
    <name type="synonym">Millepora damicornis</name>
    <dbReference type="NCBI Taxonomy" id="46731"/>
    <lineage>
        <taxon>Eukaryota</taxon>
        <taxon>Metazoa</taxon>
        <taxon>Cnidaria</taxon>
        <taxon>Anthozoa</taxon>
        <taxon>Hexacorallia</taxon>
        <taxon>Scleractinia</taxon>
        <taxon>Astrocoeniina</taxon>
        <taxon>Pocilloporidae</taxon>
        <taxon>Pocillopora</taxon>
    </lineage>
</organism>
<accession>A0A3M6UXK8</accession>
<dbReference type="AlphaFoldDB" id="A0A3M6UXK8"/>